<evidence type="ECO:0000313" key="1">
    <source>
        <dbReference type="EMBL" id="KAF9921342.1"/>
    </source>
</evidence>
<dbReference type="OrthoDB" id="4851849at2759"/>
<evidence type="ECO:0000313" key="2">
    <source>
        <dbReference type="Proteomes" id="UP000749646"/>
    </source>
</evidence>
<sequence>MECQSWHKRICIDPKKTAFNLMKTVYADDFNTMNKELMGSYGFEKCKNPIEMQNLLGLYQGMIKVLECDLKELDKAFQENKLPEFIVSTFFYKKVTPDHSGEYYKWFIQNLDICRH</sequence>
<reference evidence="1" key="1">
    <citation type="journal article" date="2020" name="Fungal Divers.">
        <title>Resolving the Mortierellaceae phylogeny through synthesis of multi-gene phylogenetics and phylogenomics.</title>
        <authorList>
            <person name="Vandepol N."/>
            <person name="Liber J."/>
            <person name="Desiro A."/>
            <person name="Na H."/>
            <person name="Kennedy M."/>
            <person name="Barry K."/>
            <person name="Grigoriev I.V."/>
            <person name="Miller A.N."/>
            <person name="O'Donnell K."/>
            <person name="Stajich J.E."/>
            <person name="Bonito G."/>
        </authorList>
    </citation>
    <scope>NUCLEOTIDE SEQUENCE</scope>
    <source>
        <strain evidence="1">MES-2147</strain>
    </source>
</reference>
<keyword evidence="2" id="KW-1185">Reference proteome</keyword>
<name>A0A9P6ILC4_9FUNG</name>
<dbReference type="Proteomes" id="UP000749646">
    <property type="component" value="Unassembled WGS sequence"/>
</dbReference>
<comment type="caution">
    <text evidence="1">The sequence shown here is derived from an EMBL/GenBank/DDBJ whole genome shotgun (WGS) entry which is preliminary data.</text>
</comment>
<dbReference type="EMBL" id="JAAAHW010011048">
    <property type="protein sequence ID" value="KAF9921342.1"/>
    <property type="molecule type" value="Genomic_DNA"/>
</dbReference>
<gene>
    <name evidence="1" type="ORF">BGZ65_010421</name>
</gene>
<dbReference type="AlphaFoldDB" id="A0A9P6ILC4"/>
<organism evidence="1 2">
    <name type="scientific">Modicella reniformis</name>
    <dbReference type="NCBI Taxonomy" id="1440133"/>
    <lineage>
        <taxon>Eukaryota</taxon>
        <taxon>Fungi</taxon>
        <taxon>Fungi incertae sedis</taxon>
        <taxon>Mucoromycota</taxon>
        <taxon>Mortierellomycotina</taxon>
        <taxon>Mortierellomycetes</taxon>
        <taxon>Mortierellales</taxon>
        <taxon>Mortierellaceae</taxon>
        <taxon>Modicella</taxon>
    </lineage>
</organism>
<accession>A0A9P6ILC4</accession>
<proteinExistence type="predicted"/>
<protein>
    <submittedName>
        <fullName evidence="1">Uncharacterized protein</fullName>
    </submittedName>
</protein>